<accession>A0A427AM68</accession>
<gene>
    <name evidence="2" type="ORF">B296_00028822</name>
</gene>
<comment type="caution">
    <text evidence="2">The sequence shown here is derived from an EMBL/GenBank/DDBJ whole genome shotgun (WGS) entry which is preliminary data.</text>
</comment>
<proteinExistence type="predicted"/>
<protein>
    <submittedName>
        <fullName evidence="2">Uncharacterized protein</fullName>
    </submittedName>
</protein>
<name>A0A427AM68_ENSVE</name>
<dbReference type="PANTHER" id="PTHR38925">
    <property type="entry name" value="PROTEIN, PUTATIVE-RELATED"/>
    <property type="match status" value="1"/>
</dbReference>
<evidence type="ECO:0000313" key="3">
    <source>
        <dbReference type="Proteomes" id="UP000287651"/>
    </source>
</evidence>
<dbReference type="EMBL" id="AMZH03001954">
    <property type="protein sequence ID" value="RRT77353.1"/>
    <property type="molecule type" value="Genomic_DNA"/>
</dbReference>
<evidence type="ECO:0000313" key="2">
    <source>
        <dbReference type="EMBL" id="RRT77353.1"/>
    </source>
</evidence>
<dbReference type="PANTHER" id="PTHR38925:SF1">
    <property type="entry name" value="PROTEIN, PUTATIVE-RELATED"/>
    <property type="match status" value="1"/>
</dbReference>
<dbReference type="AlphaFoldDB" id="A0A427AM68"/>
<sequence length="189" mass="21007">MIRIPRMDRDNEPGLYFSRITCCCHRLTKDIRSASNNEPVEPRDVGAAEAKGQSRPFKSRATIKEGGRAKGAATTKRKMAFHLVVLSKLKLLTGGGHSHWKLLVSLLCPFALKLPFAATCLSSSGADLLLSLRLFAFRLARIFLDEPTAAQQRRGRWERALRLLHERAVAAGLQRTNEETLNAISMLAL</sequence>
<organism evidence="2 3">
    <name type="scientific">Ensete ventricosum</name>
    <name type="common">Abyssinian banana</name>
    <name type="synonym">Musa ensete</name>
    <dbReference type="NCBI Taxonomy" id="4639"/>
    <lineage>
        <taxon>Eukaryota</taxon>
        <taxon>Viridiplantae</taxon>
        <taxon>Streptophyta</taxon>
        <taxon>Embryophyta</taxon>
        <taxon>Tracheophyta</taxon>
        <taxon>Spermatophyta</taxon>
        <taxon>Magnoliopsida</taxon>
        <taxon>Liliopsida</taxon>
        <taxon>Zingiberales</taxon>
        <taxon>Musaceae</taxon>
        <taxon>Ensete</taxon>
    </lineage>
</organism>
<reference evidence="2 3" key="1">
    <citation type="journal article" date="2014" name="Agronomy (Basel)">
        <title>A Draft Genome Sequence for Ensete ventricosum, the Drought-Tolerant Tree Against Hunger.</title>
        <authorList>
            <person name="Harrison J."/>
            <person name="Moore K.A."/>
            <person name="Paszkiewicz K."/>
            <person name="Jones T."/>
            <person name="Grant M."/>
            <person name="Ambacheew D."/>
            <person name="Muzemil S."/>
            <person name="Studholme D.J."/>
        </authorList>
    </citation>
    <scope>NUCLEOTIDE SEQUENCE [LARGE SCALE GENOMIC DNA]</scope>
</reference>
<dbReference type="Proteomes" id="UP000287651">
    <property type="component" value="Unassembled WGS sequence"/>
</dbReference>
<feature type="region of interest" description="Disordered" evidence="1">
    <location>
        <begin position="35"/>
        <end position="56"/>
    </location>
</feature>
<evidence type="ECO:0000256" key="1">
    <source>
        <dbReference type="SAM" id="MobiDB-lite"/>
    </source>
</evidence>